<dbReference type="GO" id="GO:0045944">
    <property type="term" value="P:positive regulation of transcription by RNA polymerase II"/>
    <property type="evidence" value="ECO:0007669"/>
    <property type="project" value="TreeGrafter"/>
</dbReference>
<dbReference type="EMBL" id="CP097899">
    <property type="protein sequence ID" value="URN94702.1"/>
    <property type="molecule type" value="Genomic_DNA"/>
</dbReference>
<evidence type="ECO:0000256" key="1">
    <source>
        <dbReference type="ARBA" id="ARBA00022737"/>
    </source>
</evidence>
<dbReference type="SMART" id="SM00248">
    <property type="entry name" value="ANK"/>
    <property type="match status" value="2"/>
</dbReference>
<dbReference type="SUPFAM" id="SSF55383">
    <property type="entry name" value="Copper amine oxidase, domain N"/>
    <property type="match status" value="1"/>
</dbReference>
<dbReference type="InterPro" id="IPR036582">
    <property type="entry name" value="Mao_N_sf"/>
</dbReference>
<dbReference type="Pfam" id="PF12796">
    <property type="entry name" value="Ank_2"/>
    <property type="match status" value="1"/>
</dbReference>
<protein>
    <submittedName>
        <fullName evidence="5">Stalk domain-containing protein</fullName>
    </submittedName>
</protein>
<dbReference type="PROSITE" id="PS50088">
    <property type="entry name" value="ANK_REPEAT"/>
    <property type="match status" value="1"/>
</dbReference>
<dbReference type="InterPro" id="IPR036770">
    <property type="entry name" value="Ankyrin_rpt-contain_sf"/>
</dbReference>
<dbReference type="KEGG" id="plig:NAG76_00125"/>
<dbReference type="Pfam" id="PF07833">
    <property type="entry name" value="Cu_amine_oxidN1"/>
    <property type="match status" value="1"/>
</dbReference>
<dbReference type="Gene3D" id="3.30.457.10">
    <property type="entry name" value="Copper amine oxidase-like, N-terminal domain"/>
    <property type="match status" value="1"/>
</dbReference>
<dbReference type="InterPro" id="IPR002110">
    <property type="entry name" value="Ankyrin_rpt"/>
</dbReference>
<feature type="domain" description="Copper amine oxidase-like N-terminal" evidence="4">
    <location>
        <begin position="44"/>
        <end position="149"/>
    </location>
</feature>
<keyword evidence="1" id="KW-0677">Repeat</keyword>
<accession>A0A9J6ZEX7</accession>
<dbReference type="GO" id="GO:0000976">
    <property type="term" value="F:transcription cis-regulatory region binding"/>
    <property type="evidence" value="ECO:0007669"/>
    <property type="project" value="TreeGrafter"/>
</dbReference>
<dbReference type="AlphaFoldDB" id="A0A9J6ZEX7"/>
<evidence type="ECO:0000313" key="6">
    <source>
        <dbReference type="Proteomes" id="UP001056756"/>
    </source>
</evidence>
<name>A0A9J6ZEX7_9BACL</name>
<sequence>MKKKKMYSYSFKAIIIIAMVLTLFGGYNSHSLVEAGSKSITAAIDDKNIVFSNPPYQKEGTTLVPFRAIFEALNLKVGWDKEKQQATGTSESLDVTLTMNSKIAYVNGAKVVLAQAPAVVNGSTMVPLRFVAEASGGQVYWDSKKQHIDIVFNEKLKVFKSAYYNDTSTLKYWLEHGYTVDEKYNGLTPLLYATMGNAWDSVNLLLKKDANPDVKSASNWTPLLWAAYHLNDDMVTRLLEYGASEKFVTDSSTYDLKLAQTRLSNYFNNGSTKLNEKKKYKDSYLVAPLGSSKSTVKSKVSTTLLIEDSTSIMYNKAFLSGDIGVQLYNFSNGKLKSVAYLMQFDFGDSVYAINEFLDQMTRVENIYGVDLKYKEGYTYASDKSLYESMYSDPYERYETAMWLGDLSLYSTYDAGDYTITIMVSFDDDDYTYNVFVLYE</sequence>
<gene>
    <name evidence="5" type="ORF">NAG76_00125</name>
</gene>
<dbReference type="Proteomes" id="UP001056756">
    <property type="component" value="Chromosome"/>
</dbReference>
<reference evidence="5" key="1">
    <citation type="submission" date="2022-05" db="EMBL/GenBank/DDBJ databases">
        <title>Novel bacterial taxa in a minimal lignocellulolytic consortium and its capacity to transform plastics disclosed by genome-resolved metagenomics.</title>
        <authorList>
            <person name="Rodriguez C.A.D."/>
            <person name="Diaz-Garcia L."/>
            <person name="Herrera K."/>
            <person name="Tarazona N.A."/>
            <person name="Sproer C."/>
            <person name="Overmann J."/>
            <person name="Jimenez D.J."/>
        </authorList>
    </citation>
    <scope>NUCLEOTIDE SEQUENCE</scope>
    <source>
        <strain evidence="5">MAG5</strain>
    </source>
</reference>
<evidence type="ECO:0000256" key="2">
    <source>
        <dbReference type="ARBA" id="ARBA00023043"/>
    </source>
</evidence>
<evidence type="ECO:0000259" key="4">
    <source>
        <dbReference type="Pfam" id="PF07833"/>
    </source>
</evidence>
<dbReference type="InterPro" id="IPR012854">
    <property type="entry name" value="Cu_amine_oxidase-like_N"/>
</dbReference>
<dbReference type="SUPFAM" id="SSF48403">
    <property type="entry name" value="Ankyrin repeat"/>
    <property type="match status" value="1"/>
</dbReference>
<keyword evidence="2 3" id="KW-0040">ANK repeat</keyword>
<evidence type="ECO:0000313" key="5">
    <source>
        <dbReference type="EMBL" id="URN94702.1"/>
    </source>
</evidence>
<proteinExistence type="predicted"/>
<dbReference type="Gene3D" id="1.25.40.20">
    <property type="entry name" value="Ankyrin repeat-containing domain"/>
    <property type="match status" value="1"/>
</dbReference>
<feature type="repeat" description="ANK" evidence="3">
    <location>
        <begin position="185"/>
        <end position="217"/>
    </location>
</feature>
<organism evidence="5 6">
    <name type="scientific">Candidatus Pristimantibacillus lignocellulolyticus</name>
    <dbReference type="NCBI Taxonomy" id="2994561"/>
    <lineage>
        <taxon>Bacteria</taxon>
        <taxon>Bacillati</taxon>
        <taxon>Bacillota</taxon>
        <taxon>Bacilli</taxon>
        <taxon>Bacillales</taxon>
        <taxon>Paenibacillaceae</taxon>
        <taxon>Candidatus Pristimantibacillus</taxon>
    </lineage>
</organism>
<dbReference type="PANTHER" id="PTHR24193">
    <property type="entry name" value="ANKYRIN REPEAT PROTEIN"/>
    <property type="match status" value="1"/>
</dbReference>
<dbReference type="InterPro" id="IPR050663">
    <property type="entry name" value="Ankyrin-SOCS_Box"/>
</dbReference>
<dbReference type="PANTHER" id="PTHR24193:SF121">
    <property type="entry name" value="ADA2A-CONTAINING COMPLEX COMPONENT 3, ISOFORM D"/>
    <property type="match status" value="1"/>
</dbReference>
<evidence type="ECO:0000256" key="3">
    <source>
        <dbReference type="PROSITE-ProRule" id="PRU00023"/>
    </source>
</evidence>